<comment type="similarity">
    <text evidence="2">Belongs to the peptidase S1 family.</text>
</comment>
<dbReference type="InterPro" id="IPR009003">
    <property type="entry name" value="Peptidase_S1_PA"/>
</dbReference>
<dbReference type="PROSITE" id="PS00135">
    <property type="entry name" value="TRYPSIN_SER"/>
    <property type="match status" value="1"/>
</dbReference>
<evidence type="ECO:0000256" key="5">
    <source>
        <dbReference type="ARBA" id="ARBA00022825"/>
    </source>
</evidence>
<accession>A0A8K0G0Y4</accession>
<name>A0A8K0G0Y4_IGNLU</name>
<dbReference type="PROSITE" id="PS00134">
    <property type="entry name" value="TRYPSIN_HIS"/>
    <property type="match status" value="1"/>
</dbReference>
<evidence type="ECO:0000256" key="3">
    <source>
        <dbReference type="ARBA" id="ARBA00022670"/>
    </source>
</evidence>
<dbReference type="EMBL" id="VTPC01081779">
    <property type="protein sequence ID" value="KAF2887790.1"/>
    <property type="molecule type" value="Genomic_DNA"/>
</dbReference>
<dbReference type="Proteomes" id="UP000801492">
    <property type="component" value="Unassembled WGS sequence"/>
</dbReference>
<keyword evidence="3 7" id="KW-0645">Protease</keyword>
<keyword evidence="10" id="KW-1185">Reference proteome</keyword>
<gene>
    <name evidence="9" type="ORF">ILUMI_18382</name>
</gene>
<dbReference type="GO" id="GO:0005576">
    <property type="term" value="C:extracellular region"/>
    <property type="evidence" value="ECO:0007669"/>
    <property type="project" value="UniProtKB-SubCell"/>
</dbReference>
<dbReference type="PRINTS" id="PR00722">
    <property type="entry name" value="CHYMOTRYPSIN"/>
</dbReference>
<sequence length="244" mass="26184">AERDLSKFTPRARYVVPNHAPPVLPKVVGGEEADRHQYPYMAALFIDDMYSCGGSILAENKILTAAHCCDGARSVEAIVGGHNIRQSESTQQTVYSKLIEGHPDYDPYNIANDVCVVTLSSNINLDVRLYQGSDSLEGEEATVSGWGRPSDSSGSISPVLRHASDKVISNKEWKESFSIVRDSTICLNGKNGRGACNGDSGGPLTVNGEEVGVVSFGSAWGCAVGFPSAYARVSAFHDWINSKL</sequence>
<dbReference type="PANTHER" id="PTHR24276">
    <property type="entry name" value="POLYSERASE-RELATED"/>
    <property type="match status" value="1"/>
</dbReference>
<evidence type="ECO:0000256" key="4">
    <source>
        <dbReference type="ARBA" id="ARBA00022801"/>
    </source>
</evidence>
<dbReference type="InterPro" id="IPR001254">
    <property type="entry name" value="Trypsin_dom"/>
</dbReference>
<keyword evidence="4 7" id="KW-0378">Hydrolase</keyword>
<dbReference type="OrthoDB" id="5565075at2759"/>
<dbReference type="GO" id="GO:0006508">
    <property type="term" value="P:proteolysis"/>
    <property type="evidence" value="ECO:0007669"/>
    <property type="project" value="UniProtKB-KW"/>
</dbReference>
<dbReference type="PANTHER" id="PTHR24276:SF91">
    <property type="entry name" value="AT26814P-RELATED"/>
    <property type="match status" value="1"/>
</dbReference>
<dbReference type="GO" id="GO:0004252">
    <property type="term" value="F:serine-type endopeptidase activity"/>
    <property type="evidence" value="ECO:0007669"/>
    <property type="project" value="InterPro"/>
</dbReference>
<keyword evidence="6" id="KW-1015">Disulfide bond</keyword>
<evidence type="ECO:0000313" key="10">
    <source>
        <dbReference type="Proteomes" id="UP000801492"/>
    </source>
</evidence>
<keyword evidence="5 7" id="KW-0720">Serine protease</keyword>
<evidence type="ECO:0000256" key="7">
    <source>
        <dbReference type="RuleBase" id="RU363034"/>
    </source>
</evidence>
<evidence type="ECO:0000256" key="6">
    <source>
        <dbReference type="ARBA" id="ARBA00023157"/>
    </source>
</evidence>
<proteinExistence type="inferred from homology"/>
<dbReference type="CDD" id="cd00190">
    <property type="entry name" value="Tryp_SPc"/>
    <property type="match status" value="1"/>
</dbReference>
<reference evidence="9" key="1">
    <citation type="submission" date="2019-08" db="EMBL/GenBank/DDBJ databases">
        <title>The genome of the North American firefly Photinus pyralis.</title>
        <authorList>
            <consortium name="Photinus pyralis genome working group"/>
            <person name="Fallon T.R."/>
            <person name="Sander Lower S.E."/>
            <person name="Weng J.-K."/>
        </authorList>
    </citation>
    <scope>NUCLEOTIDE SEQUENCE</scope>
    <source>
        <strain evidence="9">TRF0915ILg1</strain>
        <tissue evidence="9">Whole body</tissue>
    </source>
</reference>
<comment type="caution">
    <text evidence="9">The sequence shown here is derived from an EMBL/GenBank/DDBJ whole genome shotgun (WGS) entry which is preliminary data.</text>
</comment>
<dbReference type="InterPro" id="IPR018114">
    <property type="entry name" value="TRYPSIN_HIS"/>
</dbReference>
<comment type="subcellular location">
    <subcellularLocation>
        <location evidence="1">Secreted</location>
        <location evidence="1">Extracellular space</location>
    </subcellularLocation>
</comment>
<dbReference type="InterPro" id="IPR050430">
    <property type="entry name" value="Peptidase_S1"/>
</dbReference>
<protein>
    <recommendedName>
        <fullName evidence="8">Peptidase S1 domain-containing protein</fullName>
    </recommendedName>
</protein>
<evidence type="ECO:0000313" key="9">
    <source>
        <dbReference type="EMBL" id="KAF2887790.1"/>
    </source>
</evidence>
<dbReference type="SMART" id="SM00020">
    <property type="entry name" value="Tryp_SPc"/>
    <property type="match status" value="1"/>
</dbReference>
<evidence type="ECO:0000256" key="1">
    <source>
        <dbReference type="ARBA" id="ARBA00004239"/>
    </source>
</evidence>
<dbReference type="FunFam" id="2.40.10.10:FF:000036">
    <property type="entry name" value="Trypsin beta"/>
    <property type="match status" value="1"/>
</dbReference>
<dbReference type="Pfam" id="PF00089">
    <property type="entry name" value="Trypsin"/>
    <property type="match status" value="1"/>
</dbReference>
<dbReference type="PROSITE" id="PS50240">
    <property type="entry name" value="TRYPSIN_DOM"/>
    <property type="match status" value="1"/>
</dbReference>
<organism evidence="9 10">
    <name type="scientific">Ignelater luminosus</name>
    <name type="common">Cucubano</name>
    <name type="synonym">Pyrophorus luminosus</name>
    <dbReference type="NCBI Taxonomy" id="2038154"/>
    <lineage>
        <taxon>Eukaryota</taxon>
        <taxon>Metazoa</taxon>
        <taxon>Ecdysozoa</taxon>
        <taxon>Arthropoda</taxon>
        <taxon>Hexapoda</taxon>
        <taxon>Insecta</taxon>
        <taxon>Pterygota</taxon>
        <taxon>Neoptera</taxon>
        <taxon>Endopterygota</taxon>
        <taxon>Coleoptera</taxon>
        <taxon>Polyphaga</taxon>
        <taxon>Elateriformia</taxon>
        <taxon>Elateroidea</taxon>
        <taxon>Elateridae</taxon>
        <taxon>Agrypninae</taxon>
        <taxon>Pyrophorini</taxon>
        <taxon>Ignelater</taxon>
    </lineage>
</organism>
<feature type="non-terminal residue" evidence="9">
    <location>
        <position position="1"/>
    </location>
</feature>
<dbReference type="AlphaFoldDB" id="A0A8K0G0Y4"/>
<dbReference type="InterPro" id="IPR033116">
    <property type="entry name" value="TRYPSIN_SER"/>
</dbReference>
<dbReference type="Gene3D" id="2.40.10.10">
    <property type="entry name" value="Trypsin-like serine proteases"/>
    <property type="match status" value="2"/>
</dbReference>
<dbReference type="InterPro" id="IPR001314">
    <property type="entry name" value="Peptidase_S1A"/>
</dbReference>
<dbReference type="SUPFAM" id="SSF50494">
    <property type="entry name" value="Trypsin-like serine proteases"/>
    <property type="match status" value="1"/>
</dbReference>
<evidence type="ECO:0000259" key="8">
    <source>
        <dbReference type="PROSITE" id="PS50240"/>
    </source>
</evidence>
<feature type="domain" description="Peptidase S1" evidence="8">
    <location>
        <begin position="27"/>
        <end position="244"/>
    </location>
</feature>
<evidence type="ECO:0000256" key="2">
    <source>
        <dbReference type="ARBA" id="ARBA00007664"/>
    </source>
</evidence>
<dbReference type="InterPro" id="IPR043504">
    <property type="entry name" value="Peptidase_S1_PA_chymotrypsin"/>
</dbReference>